<dbReference type="InterPro" id="IPR011701">
    <property type="entry name" value="MFS"/>
</dbReference>
<dbReference type="GO" id="GO:0022857">
    <property type="term" value="F:transmembrane transporter activity"/>
    <property type="evidence" value="ECO:0007669"/>
    <property type="project" value="InterPro"/>
</dbReference>
<feature type="transmembrane region" description="Helical" evidence="7">
    <location>
        <begin position="348"/>
        <end position="365"/>
    </location>
</feature>
<keyword evidence="5 7" id="KW-1133">Transmembrane helix</keyword>
<dbReference type="Proteomes" id="UP000249616">
    <property type="component" value="Chromosome"/>
</dbReference>
<dbReference type="PROSITE" id="PS00217">
    <property type="entry name" value="SUGAR_TRANSPORT_2"/>
    <property type="match status" value="1"/>
</dbReference>
<dbReference type="Pfam" id="PF07690">
    <property type="entry name" value="MFS_1"/>
    <property type="match status" value="1"/>
</dbReference>
<evidence type="ECO:0000256" key="7">
    <source>
        <dbReference type="SAM" id="Phobius"/>
    </source>
</evidence>
<dbReference type="AlphaFoldDB" id="A0A2Z4JCR3"/>
<dbReference type="InterPro" id="IPR020846">
    <property type="entry name" value="MFS_dom"/>
</dbReference>
<evidence type="ECO:0000256" key="1">
    <source>
        <dbReference type="ARBA" id="ARBA00004651"/>
    </source>
</evidence>
<organism evidence="9 10">
    <name type="scientific">Streptomyces cadmiisoli</name>
    <dbReference type="NCBI Taxonomy" id="2184053"/>
    <lineage>
        <taxon>Bacteria</taxon>
        <taxon>Bacillati</taxon>
        <taxon>Actinomycetota</taxon>
        <taxon>Actinomycetes</taxon>
        <taxon>Kitasatosporales</taxon>
        <taxon>Streptomycetaceae</taxon>
        <taxon>Streptomyces</taxon>
        <taxon>Streptomyces aurantiacus group</taxon>
    </lineage>
</organism>
<dbReference type="PANTHER" id="PTHR43045:SF4">
    <property type="entry name" value="TRANSPORTER YDFJ-RELATED"/>
    <property type="match status" value="1"/>
</dbReference>
<evidence type="ECO:0000256" key="4">
    <source>
        <dbReference type="ARBA" id="ARBA00022692"/>
    </source>
</evidence>
<gene>
    <name evidence="9" type="ORF">DN051_36955</name>
</gene>
<dbReference type="EMBL" id="CP030073">
    <property type="protein sequence ID" value="AWW42895.1"/>
    <property type="molecule type" value="Genomic_DNA"/>
</dbReference>
<feature type="transmembrane region" description="Helical" evidence="7">
    <location>
        <begin position="218"/>
        <end position="244"/>
    </location>
</feature>
<accession>A0A2Z4JCR3</accession>
<feature type="transmembrane region" description="Helical" evidence="7">
    <location>
        <begin position="250"/>
        <end position="271"/>
    </location>
</feature>
<dbReference type="InterPro" id="IPR036259">
    <property type="entry name" value="MFS_trans_sf"/>
</dbReference>
<name>A0A2Z4JCR3_9ACTN</name>
<comment type="subcellular location">
    <subcellularLocation>
        <location evidence="1">Cell membrane</location>
        <topology evidence="1">Multi-pass membrane protein</topology>
    </subcellularLocation>
</comment>
<dbReference type="GO" id="GO:0005886">
    <property type="term" value="C:plasma membrane"/>
    <property type="evidence" value="ECO:0007669"/>
    <property type="project" value="UniProtKB-SubCell"/>
</dbReference>
<protein>
    <submittedName>
        <fullName evidence="9">MFS transporter</fullName>
    </submittedName>
</protein>
<keyword evidence="4 7" id="KW-0812">Transmembrane</keyword>
<keyword evidence="2" id="KW-0813">Transport</keyword>
<reference evidence="9 10" key="1">
    <citation type="journal article" date="2019" name="Int. J. Syst. Evol. Microbiol.">
        <title>Streptomyces cadmiisoli sp. nov., a novel actinomycete isolated from cadmium-contaminated soil.</title>
        <authorList>
            <person name="Li K."/>
            <person name="Tang X."/>
            <person name="Zhao J."/>
            <person name="Guo Y."/>
            <person name="Tang Y."/>
            <person name="Gao J."/>
        </authorList>
    </citation>
    <scope>NUCLEOTIDE SEQUENCE [LARGE SCALE GENOMIC DNA]</scope>
    <source>
        <strain evidence="9 10">ZFG47</strain>
    </source>
</reference>
<dbReference type="PANTHER" id="PTHR43045">
    <property type="entry name" value="SHIKIMATE TRANSPORTER"/>
    <property type="match status" value="1"/>
</dbReference>
<dbReference type="KEGG" id="scad:DN051_36955"/>
<sequence length="427" mass="45774">MFDVYLPIVVLAPAAIYFEPHDISTAANRILTAAVFAATLLGRPLGALIFGRLSDTSGRRRATLISLVGFGLTTLAIATLPGYQQAGLFSIIALIALRFIDGIFLGGQYTAAAPLALEHAPTRKRGLYGAIIMTGFPAAYCSIALITLVLLHIIPAGDINSPYVTWGWRIPFVIGGLLALGLAVWCRRNLEESPVWKERKRAEHHPLRELFQGANLRGFLQIFTQMSGVWLAFNMVGAVLPGVLQTKVPVGTMTLILVLAYATLIPAYLLAGQLSQRIGRRPFFLIQAATTTLLAPLLFWLIAGGKVSGTTAIASATIALVVVVVSTFAVVTTYIIERFHTGIRSSGYGLGYTAAVIVPAFYAFYQEGLARFMPYELTPLVFLAVGGLLIGIGAYAGPETREVDLRGTPAVQDDTTALRGPTGQAVR</sequence>
<evidence type="ECO:0000313" key="10">
    <source>
        <dbReference type="Proteomes" id="UP000249616"/>
    </source>
</evidence>
<feature type="transmembrane region" description="Helical" evidence="7">
    <location>
        <begin position="127"/>
        <end position="154"/>
    </location>
</feature>
<keyword evidence="10" id="KW-1185">Reference proteome</keyword>
<feature type="transmembrane region" description="Helical" evidence="7">
    <location>
        <begin position="62"/>
        <end position="80"/>
    </location>
</feature>
<evidence type="ECO:0000256" key="6">
    <source>
        <dbReference type="ARBA" id="ARBA00023136"/>
    </source>
</evidence>
<dbReference type="Gene3D" id="1.20.1250.20">
    <property type="entry name" value="MFS general substrate transporter like domains"/>
    <property type="match status" value="2"/>
</dbReference>
<feature type="transmembrane region" description="Helical" evidence="7">
    <location>
        <begin position="309"/>
        <end position="336"/>
    </location>
</feature>
<proteinExistence type="predicted"/>
<evidence type="ECO:0000256" key="3">
    <source>
        <dbReference type="ARBA" id="ARBA00022475"/>
    </source>
</evidence>
<keyword evidence="6 7" id="KW-0472">Membrane</keyword>
<evidence type="ECO:0000313" key="9">
    <source>
        <dbReference type="EMBL" id="AWW42895.1"/>
    </source>
</evidence>
<dbReference type="InterPro" id="IPR005829">
    <property type="entry name" value="Sugar_transporter_CS"/>
</dbReference>
<feature type="transmembrane region" description="Helical" evidence="7">
    <location>
        <begin position="86"/>
        <end position="106"/>
    </location>
</feature>
<feature type="transmembrane region" description="Helical" evidence="7">
    <location>
        <begin position="30"/>
        <end position="50"/>
    </location>
</feature>
<dbReference type="PROSITE" id="PS50850">
    <property type="entry name" value="MFS"/>
    <property type="match status" value="1"/>
</dbReference>
<feature type="transmembrane region" description="Helical" evidence="7">
    <location>
        <begin position="377"/>
        <end position="396"/>
    </location>
</feature>
<evidence type="ECO:0000256" key="5">
    <source>
        <dbReference type="ARBA" id="ARBA00022989"/>
    </source>
</evidence>
<evidence type="ECO:0000259" key="8">
    <source>
        <dbReference type="PROSITE" id="PS50850"/>
    </source>
</evidence>
<feature type="domain" description="Major facilitator superfamily (MFS) profile" evidence="8">
    <location>
        <begin position="1"/>
        <end position="401"/>
    </location>
</feature>
<feature type="transmembrane region" description="Helical" evidence="7">
    <location>
        <begin position="283"/>
        <end position="303"/>
    </location>
</feature>
<keyword evidence="3" id="KW-1003">Cell membrane</keyword>
<evidence type="ECO:0000256" key="2">
    <source>
        <dbReference type="ARBA" id="ARBA00022448"/>
    </source>
</evidence>
<feature type="transmembrane region" description="Helical" evidence="7">
    <location>
        <begin position="166"/>
        <end position="186"/>
    </location>
</feature>
<dbReference type="SUPFAM" id="SSF103473">
    <property type="entry name" value="MFS general substrate transporter"/>
    <property type="match status" value="1"/>
</dbReference>